<evidence type="ECO:0000256" key="3">
    <source>
        <dbReference type="ARBA" id="ARBA00023163"/>
    </source>
</evidence>
<dbReference type="RefSeq" id="WP_090920911.1">
    <property type="nucleotide sequence ID" value="NZ_FMVM01000009.1"/>
</dbReference>
<dbReference type="InterPro" id="IPR020449">
    <property type="entry name" value="Tscrpt_reg_AraC-type_HTH"/>
</dbReference>
<dbReference type="STRING" id="582692.SAMN05720606_109153"/>
<evidence type="ECO:0000256" key="2">
    <source>
        <dbReference type="ARBA" id="ARBA00023125"/>
    </source>
</evidence>
<dbReference type="Gene3D" id="1.10.10.60">
    <property type="entry name" value="Homeodomain-like"/>
    <property type="match status" value="2"/>
</dbReference>
<dbReference type="PROSITE" id="PS00041">
    <property type="entry name" value="HTH_ARAC_FAMILY_1"/>
    <property type="match status" value="1"/>
</dbReference>
<keyword evidence="1" id="KW-0805">Transcription regulation</keyword>
<keyword evidence="6" id="KW-1185">Reference proteome</keyword>
<dbReference type="PROSITE" id="PS01124">
    <property type="entry name" value="HTH_ARAC_FAMILY_2"/>
    <property type="match status" value="1"/>
</dbReference>
<dbReference type="GO" id="GO:0003700">
    <property type="term" value="F:DNA-binding transcription factor activity"/>
    <property type="evidence" value="ECO:0007669"/>
    <property type="project" value="InterPro"/>
</dbReference>
<dbReference type="PANTHER" id="PTHR43280:SF28">
    <property type="entry name" value="HTH-TYPE TRANSCRIPTIONAL ACTIVATOR RHAS"/>
    <property type="match status" value="1"/>
</dbReference>
<dbReference type="Pfam" id="PF02311">
    <property type="entry name" value="AraC_binding"/>
    <property type="match status" value="1"/>
</dbReference>
<sequence length="293" mass="34027">MLTIHTPTNMALQENEVYVRSEADNFQDEWPIHTHNGYEIHYFIQGDATFLIGDRIYKPKPGDMFIFRGGVPHRINPSREIVYKRSFVNFTEILLLDMLELSQLENLMSIFRHPDGLLVHWSPEEREYISNTFKGIKEEMDARSAGCKTMVKLILTQLLLRIYRKMTTAQSVDPILISSQKQSSVSRVLHYLNQNYAENVSLDELSKTLHLNKYYICHSFKETTGYTISNYVIRKRVAEAKKLLLSTDAPILSISETLGFNTPVYFSRAFKQYVGVSPQLFRKNELLHVSQNH</sequence>
<dbReference type="InterPro" id="IPR018060">
    <property type="entry name" value="HTH_AraC"/>
</dbReference>
<dbReference type="AlphaFoldDB" id="A0A1G5IT77"/>
<organism evidence="5 6">
    <name type="scientific">Paenibacillus polysaccharolyticus</name>
    <dbReference type="NCBI Taxonomy" id="582692"/>
    <lineage>
        <taxon>Bacteria</taxon>
        <taxon>Bacillati</taxon>
        <taxon>Bacillota</taxon>
        <taxon>Bacilli</taxon>
        <taxon>Bacillales</taxon>
        <taxon>Paenibacillaceae</taxon>
        <taxon>Paenibacillus</taxon>
    </lineage>
</organism>
<feature type="domain" description="HTH araC/xylS-type" evidence="4">
    <location>
        <begin position="186"/>
        <end position="284"/>
    </location>
</feature>
<name>A0A1G5IT77_9BACL</name>
<dbReference type="Gene3D" id="2.60.120.10">
    <property type="entry name" value="Jelly Rolls"/>
    <property type="match status" value="1"/>
</dbReference>
<dbReference type="SMART" id="SM00342">
    <property type="entry name" value="HTH_ARAC"/>
    <property type="match status" value="1"/>
</dbReference>
<protein>
    <submittedName>
        <fullName evidence="5">AraC-type DNA-binding protein</fullName>
    </submittedName>
</protein>
<dbReference type="Proteomes" id="UP000198538">
    <property type="component" value="Unassembled WGS sequence"/>
</dbReference>
<dbReference type="SUPFAM" id="SSF46689">
    <property type="entry name" value="Homeodomain-like"/>
    <property type="match status" value="2"/>
</dbReference>
<accession>A0A1G5IT77</accession>
<dbReference type="SUPFAM" id="SSF51215">
    <property type="entry name" value="Regulatory protein AraC"/>
    <property type="match status" value="1"/>
</dbReference>
<dbReference type="InterPro" id="IPR003313">
    <property type="entry name" value="AraC-bd"/>
</dbReference>
<evidence type="ECO:0000313" key="6">
    <source>
        <dbReference type="Proteomes" id="UP000198538"/>
    </source>
</evidence>
<dbReference type="InterPro" id="IPR037923">
    <property type="entry name" value="HTH-like"/>
</dbReference>
<dbReference type="PANTHER" id="PTHR43280">
    <property type="entry name" value="ARAC-FAMILY TRANSCRIPTIONAL REGULATOR"/>
    <property type="match status" value="1"/>
</dbReference>
<evidence type="ECO:0000256" key="1">
    <source>
        <dbReference type="ARBA" id="ARBA00023015"/>
    </source>
</evidence>
<dbReference type="EMBL" id="FMVM01000009">
    <property type="protein sequence ID" value="SCY79256.1"/>
    <property type="molecule type" value="Genomic_DNA"/>
</dbReference>
<keyword evidence="3" id="KW-0804">Transcription</keyword>
<gene>
    <name evidence="5" type="ORF">SAMN05720606_109153</name>
</gene>
<proteinExistence type="predicted"/>
<keyword evidence="2 5" id="KW-0238">DNA-binding</keyword>
<reference evidence="6" key="1">
    <citation type="submission" date="2016-10" db="EMBL/GenBank/DDBJ databases">
        <authorList>
            <person name="Varghese N."/>
            <person name="Submissions S."/>
        </authorList>
    </citation>
    <scope>NUCLEOTIDE SEQUENCE [LARGE SCALE GENOMIC DNA]</scope>
    <source>
        <strain evidence="6">BL9</strain>
    </source>
</reference>
<dbReference type="InterPro" id="IPR009057">
    <property type="entry name" value="Homeodomain-like_sf"/>
</dbReference>
<evidence type="ECO:0000259" key="4">
    <source>
        <dbReference type="PROSITE" id="PS01124"/>
    </source>
</evidence>
<dbReference type="InterPro" id="IPR014710">
    <property type="entry name" value="RmlC-like_jellyroll"/>
</dbReference>
<dbReference type="Pfam" id="PF12833">
    <property type="entry name" value="HTH_18"/>
    <property type="match status" value="1"/>
</dbReference>
<evidence type="ECO:0000313" key="5">
    <source>
        <dbReference type="EMBL" id="SCY79256.1"/>
    </source>
</evidence>
<dbReference type="InterPro" id="IPR018062">
    <property type="entry name" value="HTH_AraC-typ_CS"/>
</dbReference>
<dbReference type="PRINTS" id="PR00032">
    <property type="entry name" value="HTHARAC"/>
</dbReference>
<dbReference type="GO" id="GO:0043565">
    <property type="term" value="F:sequence-specific DNA binding"/>
    <property type="evidence" value="ECO:0007669"/>
    <property type="project" value="InterPro"/>
</dbReference>